<evidence type="ECO:0000313" key="1">
    <source>
        <dbReference type="EMBL" id="KRL26702.1"/>
    </source>
</evidence>
<dbReference type="EMBL" id="AZEQ01000003">
    <property type="protein sequence ID" value="KRL26702.1"/>
    <property type="molecule type" value="Genomic_DNA"/>
</dbReference>
<reference evidence="1 2" key="1">
    <citation type="journal article" date="2015" name="Genome Announc.">
        <title>Expanding the biotechnology potential of lactobacilli through comparative genomics of 213 strains and associated genera.</title>
        <authorList>
            <person name="Sun Z."/>
            <person name="Harris H.M."/>
            <person name="McCann A."/>
            <person name="Guo C."/>
            <person name="Argimon S."/>
            <person name="Zhang W."/>
            <person name="Yang X."/>
            <person name="Jeffery I.B."/>
            <person name="Cooney J.C."/>
            <person name="Kagawa T.F."/>
            <person name="Liu W."/>
            <person name="Song Y."/>
            <person name="Salvetti E."/>
            <person name="Wrobel A."/>
            <person name="Rasinkangas P."/>
            <person name="Parkhill J."/>
            <person name="Rea M.C."/>
            <person name="O'Sullivan O."/>
            <person name="Ritari J."/>
            <person name="Douillard F.P."/>
            <person name="Paul Ross R."/>
            <person name="Yang R."/>
            <person name="Briner A.E."/>
            <person name="Felis G.E."/>
            <person name="de Vos W.M."/>
            <person name="Barrangou R."/>
            <person name="Klaenhammer T.R."/>
            <person name="Caufield P.W."/>
            <person name="Cui Y."/>
            <person name="Zhang H."/>
            <person name="O'Toole P.W."/>
        </authorList>
    </citation>
    <scope>NUCLEOTIDE SEQUENCE [LARGE SCALE GENOMIC DNA]</scope>
    <source>
        <strain evidence="1 2">DSM 13345</strain>
    </source>
</reference>
<evidence type="ECO:0000313" key="2">
    <source>
        <dbReference type="Proteomes" id="UP000050901"/>
    </source>
</evidence>
<dbReference type="Proteomes" id="UP000050901">
    <property type="component" value="Unassembled WGS sequence"/>
</dbReference>
<protein>
    <recommendedName>
        <fullName evidence="3">UspA domain-containing protein</fullName>
    </recommendedName>
</protein>
<comment type="caution">
    <text evidence="1">The sequence shown here is derived from an EMBL/GenBank/DDBJ whole genome shotgun (WGS) entry which is preliminary data.</text>
</comment>
<sequence length="145" mass="16829">MYDRILIPVTTRSFSREIDPSFANQLKHLIQAHPNACFMLLYIFEPRDCRWLAAGLPNLDPDLTLSLAAHQLTRIERLLQSVGAHQIEHQLAVGNQYLVISQLIQKSGYELVVAPWQPKWWQRCWRHLSHPARSITNDLLILNVQ</sequence>
<organism evidence="1 2">
    <name type="scientific">Limosilactobacillus mucosae DSM 13345</name>
    <dbReference type="NCBI Taxonomy" id="1423771"/>
    <lineage>
        <taxon>Bacteria</taxon>
        <taxon>Bacillati</taxon>
        <taxon>Bacillota</taxon>
        <taxon>Bacilli</taxon>
        <taxon>Lactobacillales</taxon>
        <taxon>Lactobacillaceae</taxon>
        <taxon>Limosilactobacillus</taxon>
    </lineage>
</organism>
<name>A0A0R1P2C6_LIMMU</name>
<evidence type="ECO:0008006" key="3">
    <source>
        <dbReference type="Google" id="ProtNLM"/>
    </source>
</evidence>
<dbReference type="AlphaFoldDB" id="A0A0R1P2C6"/>
<dbReference type="PATRIC" id="fig|1423771.3.peg.1379"/>
<dbReference type="RefSeq" id="WP_056967764.1">
    <property type="nucleotide sequence ID" value="NZ_AZEQ01000003.1"/>
</dbReference>
<accession>A0A0R1P2C6</accession>
<gene>
    <name evidence="1" type="ORF">FC47_GL001368</name>
</gene>
<proteinExistence type="predicted"/>